<evidence type="ECO:0000313" key="7">
    <source>
        <dbReference type="Proteomes" id="UP000249547"/>
    </source>
</evidence>
<accession>A0A327QRI1</accession>
<dbReference type="Proteomes" id="UP000249547">
    <property type="component" value="Unassembled WGS sequence"/>
</dbReference>
<dbReference type="InterPro" id="IPR005320">
    <property type="entry name" value="Peptidase_S51"/>
</dbReference>
<keyword evidence="2" id="KW-0645">Protease</keyword>
<dbReference type="InterPro" id="IPR029062">
    <property type="entry name" value="Class_I_gatase-like"/>
</dbReference>
<feature type="chain" id="PRO_5016323537" evidence="5">
    <location>
        <begin position="19"/>
        <end position="332"/>
    </location>
</feature>
<keyword evidence="4" id="KW-0720">Serine protease</keyword>
<dbReference type="CDD" id="cd03145">
    <property type="entry name" value="GAT1_cyanophycinase"/>
    <property type="match status" value="1"/>
</dbReference>
<dbReference type="SUPFAM" id="SSF52317">
    <property type="entry name" value="Class I glutamine amidotransferase-like"/>
    <property type="match status" value="1"/>
</dbReference>
<dbReference type="PANTHER" id="PTHR36175">
    <property type="entry name" value="CYANOPHYCINASE"/>
    <property type="match status" value="1"/>
</dbReference>
<dbReference type="GO" id="GO:0008236">
    <property type="term" value="F:serine-type peptidase activity"/>
    <property type="evidence" value="ECO:0007669"/>
    <property type="project" value="UniProtKB-KW"/>
</dbReference>
<evidence type="ECO:0000256" key="2">
    <source>
        <dbReference type="ARBA" id="ARBA00022670"/>
    </source>
</evidence>
<comment type="caution">
    <text evidence="6">The sequence shown here is derived from an EMBL/GenBank/DDBJ whole genome shotgun (WGS) entry which is preliminary data.</text>
</comment>
<evidence type="ECO:0000256" key="1">
    <source>
        <dbReference type="ARBA" id="ARBA00006534"/>
    </source>
</evidence>
<dbReference type="GO" id="GO:0006508">
    <property type="term" value="P:proteolysis"/>
    <property type="evidence" value="ECO:0007669"/>
    <property type="project" value="UniProtKB-KW"/>
</dbReference>
<dbReference type="Pfam" id="PF03575">
    <property type="entry name" value="Peptidase_S51"/>
    <property type="match status" value="1"/>
</dbReference>
<feature type="signal peptide" evidence="5">
    <location>
        <begin position="1"/>
        <end position="18"/>
    </location>
</feature>
<dbReference type="Gene3D" id="3.40.50.880">
    <property type="match status" value="1"/>
</dbReference>
<sequence length="332" mass="36471">MMLGCAFALTLCATAAHAQERPGSLAIIGDTADVQTKTQGGIALVGGGGDVDEVYKWMIARSGGGDAVILRATNDDVYNAHIWALGKLNSIETLNINSRELANDDRVARVIRNAEFVFIAGGDQSNYMRYWRDTKVSEALQYLMHVKKVPIGGTSAGCASLSGYFYSGEKGSAVSTTALANPYNENVTIYNNFLQPPFLQNVLTDQHYLKRNREGRHVAFLARAYTDWGTPVFGIAPDERTGVCIDDKGMATVIGESKAYFIIPQSKPTQCKAGEPLEWNHHHKAMKVYEIQGSITGNGSFDVKNFAKGKGKGGAWYWWWVENGNWEKEKVN</sequence>
<evidence type="ECO:0000313" key="6">
    <source>
        <dbReference type="EMBL" id="RAJ06638.1"/>
    </source>
</evidence>
<keyword evidence="7" id="KW-1185">Reference proteome</keyword>
<dbReference type="AlphaFoldDB" id="A0A327QRI1"/>
<evidence type="ECO:0000256" key="4">
    <source>
        <dbReference type="ARBA" id="ARBA00022825"/>
    </source>
</evidence>
<gene>
    <name evidence="6" type="ORF">LX64_01765</name>
</gene>
<comment type="similarity">
    <text evidence="1">Belongs to the peptidase S51 family.</text>
</comment>
<proteinExistence type="inferred from homology"/>
<reference evidence="6 7" key="1">
    <citation type="submission" date="2018-06" db="EMBL/GenBank/DDBJ databases">
        <title>Genomic Encyclopedia of Archaeal and Bacterial Type Strains, Phase II (KMG-II): from individual species to whole genera.</title>
        <authorList>
            <person name="Goeker M."/>
        </authorList>
    </citation>
    <scope>NUCLEOTIDE SEQUENCE [LARGE SCALE GENOMIC DNA]</scope>
    <source>
        <strain evidence="6 7">DSM 23857</strain>
    </source>
</reference>
<keyword evidence="5" id="KW-0732">Signal</keyword>
<protein>
    <submittedName>
        <fullName evidence="6">Cyanophycinase-like exopeptidase</fullName>
    </submittedName>
</protein>
<keyword evidence="3" id="KW-0378">Hydrolase</keyword>
<name>A0A327QRI1_9BACT</name>
<evidence type="ECO:0000256" key="3">
    <source>
        <dbReference type="ARBA" id="ARBA00022801"/>
    </source>
</evidence>
<evidence type="ECO:0000256" key="5">
    <source>
        <dbReference type="SAM" id="SignalP"/>
    </source>
</evidence>
<dbReference type="PANTHER" id="PTHR36175:SF1">
    <property type="entry name" value="CYANOPHYCINASE"/>
    <property type="match status" value="1"/>
</dbReference>
<organism evidence="6 7">
    <name type="scientific">Chitinophaga skermanii</name>
    <dbReference type="NCBI Taxonomy" id="331697"/>
    <lineage>
        <taxon>Bacteria</taxon>
        <taxon>Pseudomonadati</taxon>
        <taxon>Bacteroidota</taxon>
        <taxon>Chitinophagia</taxon>
        <taxon>Chitinophagales</taxon>
        <taxon>Chitinophagaceae</taxon>
        <taxon>Chitinophaga</taxon>
    </lineage>
</organism>
<dbReference type="EMBL" id="QLLL01000003">
    <property type="protein sequence ID" value="RAJ06638.1"/>
    <property type="molecule type" value="Genomic_DNA"/>
</dbReference>